<accession>A0A4Y9Z4T8</accession>
<dbReference type="Pfam" id="PF01722">
    <property type="entry name" value="BolA"/>
    <property type="match status" value="1"/>
</dbReference>
<dbReference type="PANTHER" id="PTHR46230">
    <property type="match status" value="1"/>
</dbReference>
<dbReference type="AlphaFoldDB" id="A0A4Y9Z4T8"/>
<dbReference type="STRING" id="205917.A0A4Y9Z4T8"/>
<dbReference type="InterPro" id="IPR002634">
    <property type="entry name" value="BolA"/>
</dbReference>
<evidence type="ECO:0000256" key="1">
    <source>
        <dbReference type="RuleBase" id="RU003860"/>
    </source>
</evidence>
<proteinExistence type="inferred from homology"/>
<gene>
    <name evidence="3" type="ORF">EVG20_g3076</name>
</gene>
<dbReference type="OrthoDB" id="411584at2759"/>
<evidence type="ECO:0008006" key="5">
    <source>
        <dbReference type="Google" id="ProtNLM"/>
    </source>
</evidence>
<dbReference type="PANTHER" id="PTHR46230:SF7">
    <property type="entry name" value="BOLA-LIKE PROTEIN 1"/>
    <property type="match status" value="1"/>
</dbReference>
<reference evidence="3 4" key="1">
    <citation type="submission" date="2019-02" db="EMBL/GenBank/DDBJ databases">
        <title>Genome sequencing of the rare red list fungi Dentipellis fragilis.</title>
        <authorList>
            <person name="Buettner E."/>
            <person name="Kellner H."/>
        </authorList>
    </citation>
    <scope>NUCLEOTIDE SEQUENCE [LARGE SCALE GENOMIC DNA]</scope>
    <source>
        <strain evidence="3 4">DSM 105465</strain>
    </source>
</reference>
<comment type="caution">
    <text evidence="3">The sequence shown here is derived from an EMBL/GenBank/DDBJ whole genome shotgun (WGS) entry which is preliminary data.</text>
</comment>
<keyword evidence="4" id="KW-1185">Reference proteome</keyword>
<dbReference type="Gene3D" id="3.30.300.90">
    <property type="entry name" value="BolA-like"/>
    <property type="match status" value="1"/>
</dbReference>
<dbReference type="SUPFAM" id="SSF82657">
    <property type="entry name" value="BolA-like"/>
    <property type="match status" value="1"/>
</dbReference>
<sequence>MLRRIIQSSGPSLRNRHFSMATTAGNVGPQPVEQAIRAKLTALLQPSDLTITNDSWQHRHHAPMREQGGGSGETHFSIKIVSDAFVGKSTMQRHRMIYGALQDEFQEGLHALSLNTKTESEIQPTQE</sequence>
<protein>
    <recommendedName>
        <fullName evidence="5">BolA protein</fullName>
    </recommendedName>
</protein>
<evidence type="ECO:0000256" key="2">
    <source>
        <dbReference type="SAM" id="MobiDB-lite"/>
    </source>
</evidence>
<dbReference type="Proteomes" id="UP000298327">
    <property type="component" value="Unassembled WGS sequence"/>
</dbReference>
<comment type="similarity">
    <text evidence="1">Belongs to the BolA/IbaG family.</text>
</comment>
<dbReference type="PIRSF" id="PIRSF003113">
    <property type="entry name" value="BolA"/>
    <property type="match status" value="1"/>
</dbReference>
<dbReference type="InterPro" id="IPR036065">
    <property type="entry name" value="BolA-like_sf"/>
</dbReference>
<dbReference type="GO" id="GO:0016226">
    <property type="term" value="P:iron-sulfur cluster assembly"/>
    <property type="evidence" value="ECO:0007669"/>
    <property type="project" value="TreeGrafter"/>
</dbReference>
<dbReference type="EMBL" id="SEOQ01000132">
    <property type="protein sequence ID" value="TFY69612.1"/>
    <property type="molecule type" value="Genomic_DNA"/>
</dbReference>
<organism evidence="3 4">
    <name type="scientific">Dentipellis fragilis</name>
    <dbReference type="NCBI Taxonomy" id="205917"/>
    <lineage>
        <taxon>Eukaryota</taxon>
        <taxon>Fungi</taxon>
        <taxon>Dikarya</taxon>
        <taxon>Basidiomycota</taxon>
        <taxon>Agaricomycotina</taxon>
        <taxon>Agaricomycetes</taxon>
        <taxon>Russulales</taxon>
        <taxon>Hericiaceae</taxon>
        <taxon>Dentipellis</taxon>
    </lineage>
</organism>
<feature type="region of interest" description="Disordered" evidence="2">
    <location>
        <begin position="51"/>
        <end position="74"/>
    </location>
</feature>
<evidence type="ECO:0000313" key="4">
    <source>
        <dbReference type="Proteomes" id="UP000298327"/>
    </source>
</evidence>
<name>A0A4Y9Z4T8_9AGAM</name>
<evidence type="ECO:0000313" key="3">
    <source>
        <dbReference type="EMBL" id="TFY69612.1"/>
    </source>
</evidence>